<evidence type="ECO:0000313" key="3">
    <source>
        <dbReference type="Proteomes" id="UP001165524"/>
    </source>
</evidence>
<dbReference type="GO" id="GO:0008168">
    <property type="term" value="F:methyltransferase activity"/>
    <property type="evidence" value="ECO:0007669"/>
    <property type="project" value="UniProtKB-KW"/>
</dbReference>
<name>A0ABT0E3P9_9GAMM</name>
<dbReference type="GO" id="GO:0032259">
    <property type="term" value="P:methylation"/>
    <property type="evidence" value="ECO:0007669"/>
    <property type="project" value="UniProtKB-KW"/>
</dbReference>
<dbReference type="InterPro" id="IPR029063">
    <property type="entry name" value="SAM-dependent_MTases_sf"/>
</dbReference>
<evidence type="ECO:0000313" key="2">
    <source>
        <dbReference type="EMBL" id="MCK0536434.1"/>
    </source>
</evidence>
<dbReference type="Pfam" id="PF13649">
    <property type="entry name" value="Methyltransf_25"/>
    <property type="match status" value="1"/>
</dbReference>
<dbReference type="EMBL" id="JALKII010000001">
    <property type="protein sequence ID" value="MCK0536434.1"/>
    <property type="molecule type" value="Genomic_DNA"/>
</dbReference>
<accession>A0ABT0E3P9</accession>
<feature type="domain" description="Methyltransferase" evidence="1">
    <location>
        <begin position="64"/>
        <end position="156"/>
    </location>
</feature>
<reference evidence="2" key="1">
    <citation type="submission" date="2022-04" db="EMBL/GenBank/DDBJ databases">
        <title>Alcanivorax sp. CY1518 draft genome sequence.</title>
        <authorList>
            <person name="Zhao G."/>
            <person name="An M."/>
        </authorList>
    </citation>
    <scope>NUCLEOTIDE SEQUENCE</scope>
    <source>
        <strain evidence="2">CY1518</strain>
    </source>
</reference>
<dbReference type="Gene3D" id="3.40.50.150">
    <property type="entry name" value="Vaccinia Virus protein VP39"/>
    <property type="match status" value="1"/>
</dbReference>
<comment type="caution">
    <text evidence="2">The sequence shown here is derived from an EMBL/GenBank/DDBJ whole genome shotgun (WGS) entry which is preliminary data.</text>
</comment>
<keyword evidence="2" id="KW-0689">Ribosomal protein</keyword>
<gene>
    <name evidence="2" type="ORF">MU846_01780</name>
</gene>
<dbReference type="SUPFAM" id="SSF53335">
    <property type="entry name" value="S-adenosyl-L-methionine-dependent methyltransferases"/>
    <property type="match status" value="1"/>
</dbReference>
<protein>
    <submittedName>
        <fullName evidence="2">50S ribosomal protein L11 methyltransferase</fullName>
    </submittedName>
</protein>
<proteinExistence type="predicted"/>
<keyword evidence="2" id="KW-0687">Ribonucleoprotein</keyword>
<organism evidence="2 3">
    <name type="scientific">Alcanivorax quisquiliarum</name>
    <dbReference type="NCBI Taxonomy" id="2933565"/>
    <lineage>
        <taxon>Bacteria</taxon>
        <taxon>Pseudomonadati</taxon>
        <taxon>Pseudomonadota</taxon>
        <taxon>Gammaproteobacteria</taxon>
        <taxon>Oceanospirillales</taxon>
        <taxon>Alcanivoracaceae</taxon>
        <taxon>Alcanivorax</taxon>
    </lineage>
</organism>
<dbReference type="RefSeq" id="WP_246947647.1">
    <property type="nucleotide sequence ID" value="NZ_JALKII010000001.1"/>
</dbReference>
<dbReference type="InterPro" id="IPR041698">
    <property type="entry name" value="Methyltransf_25"/>
</dbReference>
<dbReference type="Proteomes" id="UP001165524">
    <property type="component" value="Unassembled WGS sequence"/>
</dbReference>
<dbReference type="GO" id="GO:0005840">
    <property type="term" value="C:ribosome"/>
    <property type="evidence" value="ECO:0007669"/>
    <property type="project" value="UniProtKB-KW"/>
</dbReference>
<keyword evidence="3" id="KW-1185">Reference proteome</keyword>
<keyword evidence="2" id="KW-0808">Transferase</keyword>
<sequence>MAARRANEIRTRGITILQSGHPEIRRLRRAAHIPSIHGNKVWSSSYVVMDYLRRHRPPAGSHHMDIGCGWGVLAVYSAKQLGLKVTAVDADPDVFPYVALHAELNDVAITPLQARFERITGKQLAGVHTLTGTDVCFWDELTPVLFNLIRRALRAGVQQVIIADPGRAPFYALAERCIDRLGESVDVRLDEYRTAYPQPANADLLIIEQP</sequence>
<keyword evidence="2" id="KW-0489">Methyltransferase</keyword>
<evidence type="ECO:0000259" key="1">
    <source>
        <dbReference type="Pfam" id="PF13649"/>
    </source>
</evidence>
<dbReference type="CDD" id="cd02440">
    <property type="entry name" value="AdoMet_MTases"/>
    <property type="match status" value="1"/>
</dbReference>